<dbReference type="InParanoid" id="A0A409X2W6"/>
<feature type="non-terminal residue" evidence="2">
    <location>
        <position position="457"/>
    </location>
</feature>
<feature type="compositionally biased region" description="Low complexity" evidence="1">
    <location>
        <begin position="46"/>
        <end position="59"/>
    </location>
</feature>
<evidence type="ECO:0000256" key="1">
    <source>
        <dbReference type="SAM" id="MobiDB-lite"/>
    </source>
</evidence>
<feature type="region of interest" description="Disordered" evidence="1">
    <location>
        <begin position="226"/>
        <end position="282"/>
    </location>
</feature>
<organism evidence="2 3">
    <name type="scientific">Gymnopilus dilepis</name>
    <dbReference type="NCBI Taxonomy" id="231916"/>
    <lineage>
        <taxon>Eukaryota</taxon>
        <taxon>Fungi</taxon>
        <taxon>Dikarya</taxon>
        <taxon>Basidiomycota</taxon>
        <taxon>Agaricomycotina</taxon>
        <taxon>Agaricomycetes</taxon>
        <taxon>Agaricomycetidae</taxon>
        <taxon>Agaricales</taxon>
        <taxon>Agaricineae</taxon>
        <taxon>Hymenogastraceae</taxon>
        <taxon>Gymnopilus</taxon>
    </lineage>
</organism>
<evidence type="ECO:0008006" key="4">
    <source>
        <dbReference type="Google" id="ProtNLM"/>
    </source>
</evidence>
<accession>A0A409X2W6</accession>
<feature type="region of interest" description="Disordered" evidence="1">
    <location>
        <begin position="438"/>
        <end position="457"/>
    </location>
</feature>
<feature type="compositionally biased region" description="Polar residues" evidence="1">
    <location>
        <begin position="23"/>
        <end position="45"/>
    </location>
</feature>
<feature type="region of interest" description="Disordered" evidence="1">
    <location>
        <begin position="360"/>
        <end position="415"/>
    </location>
</feature>
<name>A0A409X2W6_9AGAR</name>
<dbReference type="EMBL" id="NHYE01004345">
    <property type="protein sequence ID" value="PPQ85103.1"/>
    <property type="molecule type" value="Genomic_DNA"/>
</dbReference>
<dbReference type="AlphaFoldDB" id="A0A409X2W6"/>
<evidence type="ECO:0000313" key="3">
    <source>
        <dbReference type="Proteomes" id="UP000284706"/>
    </source>
</evidence>
<feature type="region of interest" description="Disordered" evidence="1">
    <location>
        <begin position="89"/>
        <end position="109"/>
    </location>
</feature>
<gene>
    <name evidence="2" type="ORF">CVT26_005419</name>
</gene>
<feature type="compositionally biased region" description="Polar residues" evidence="1">
    <location>
        <begin position="389"/>
        <end position="399"/>
    </location>
</feature>
<proteinExistence type="predicted"/>
<feature type="compositionally biased region" description="Basic and acidic residues" evidence="1">
    <location>
        <begin position="368"/>
        <end position="383"/>
    </location>
</feature>
<dbReference type="Proteomes" id="UP000284706">
    <property type="component" value="Unassembled WGS sequence"/>
</dbReference>
<reference evidence="2 3" key="1">
    <citation type="journal article" date="2018" name="Evol. Lett.">
        <title>Horizontal gene cluster transfer increased hallucinogenic mushroom diversity.</title>
        <authorList>
            <person name="Reynolds H.T."/>
            <person name="Vijayakumar V."/>
            <person name="Gluck-Thaler E."/>
            <person name="Korotkin H.B."/>
            <person name="Matheny P.B."/>
            <person name="Slot J.C."/>
        </authorList>
    </citation>
    <scope>NUCLEOTIDE SEQUENCE [LARGE SCALE GENOMIC DNA]</scope>
    <source>
        <strain evidence="2 3">SRW20</strain>
    </source>
</reference>
<keyword evidence="3" id="KW-1185">Reference proteome</keyword>
<feature type="compositionally biased region" description="Polar residues" evidence="1">
    <location>
        <begin position="1"/>
        <end position="13"/>
    </location>
</feature>
<dbReference type="OrthoDB" id="5599874at2759"/>
<feature type="compositionally biased region" description="Low complexity" evidence="1">
    <location>
        <begin position="95"/>
        <end position="109"/>
    </location>
</feature>
<protein>
    <recommendedName>
        <fullName evidence="4">Sld7 C-terminal domain-containing protein</fullName>
    </recommendedName>
</protein>
<sequence>MSATAVHITSQSYPFPATPHGPSHSNIIGTATTSHPANASSSNLKTSTTLATPSSSSTSPYRLLYRGAISLPDSLLLLDGLTFAARLGSGSPSKSGGATNSNGASTSSSSNNAAAATFQLLDNPLALALESMRGRPTLRFVGVVKLQDVFLDESGGVEMDIHPAAVLSQIYFENMFCLLPFPSPSAAPETRAERSEIGIRVALGDSNGPETTHIVIFAQLVPASAPTPTLSSSSTPQQTITLRVGRITPKPPSPQTLKKRPPRPDDPIPRKPPAFFIRDGGGVRKAGSVGNVLTVGAGERGKDALKRVASATAAGVAKKQKVSSSSAVADLGSGVRLGAAAGNGNGAAGDEGVFKVPELPNRTKASAKGKEKEREKEKEKDVFGDVSEVRQNGSAQAASLNGKAKQDGKNGEDAAAAAFEKANKNLIKSQTLAYLARTKDPADPSRVIDKAHPEFRE</sequence>
<feature type="compositionally biased region" description="Low complexity" evidence="1">
    <location>
        <begin position="226"/>
        <end position="242"/>
    </location>
</feature>
<comment type="caution">
    <text evidence="2">The sequence shown here is derived from an EMBL/GenBank/DDBJ whole genome shotgun (WGS) entry which is preliminary data.</text>
</comment>
<feature type="region of interest" description="Disordered" evidence="1">
    <location>
        <begin position="1"/>
        <end position="59"/>
    </location>
</feature>
<evidence type="ECO:0000313" key="2">
    <source>
        <dbReference type="EMBL" id="PPQ85103.1"/>
    </source>
</evidence>